<evidence type="ECO:0000256" key="2">
    <source>
        <dbReference type="SAM" id="SignalP"/>
    </source>
</evidence>
<reference evidence="3" key="1">
    <citation type="submission" date="2021-02" db="EMBL/GenBank/DDBJ databases">
        <authorList>
            <person name="Steward A R."/>
        </authorList>
    </citation>
    <scope>NUCLEOTIDE SEQUENCE</scope>
</reference>
<proteinExistence type="predicted"/>
<dbReference type="OrthoDB" id="7358562at2759"/>
<accession>A0A821R8T5</accession>
<dbReference type="InterPro" id="IPR036846">
    <property type="entry name" value="GM2-AP_sf"/>
</dbReference>
<feature type="chain" id="PRO_5032320465" evidence="2">
    <location>
        <begin position="25"/>
        <end position="190"/>
    </location>
</feature>
<comment type="caution">
    <text evidence="3">The sequence shown here is derived from an EMBL/GenBank/DDBJ whole genome shotgun (WGS) entry which is preliminary data.</text>
</comment>
<gene>
    <name evidence="3" type="ORF">PMACD_LOCUS5671</name>
</gene>
<name>A0A821R8T5_9NEOP</name>
<evidence type="ECO:0000256" key="1">
    <source>
        <dbReference type="ARBA" id="ARBA00022729"/>
    </source>
</evidence>
<evidence type="ECO:0000313" key="4">
    <source>
        <dbReference type="Proteomes" id="UP000663880"/>
    </source>
</evidence>
<dbReference type="Gene3D" id="2.70.220.10">
    <property type="entry name" value="Ganglioside GM2 activator"/>
    <property type="match status" value="1"/>
</dbReference>
<keyword evidence="1 2" id="KW-0732">Signal</keyword>
<feature type="signal peptide" evidence="2">
    <location>
        <begin position="1"/>
        <end position="24"/>
    </location>
</feature>
<organism evidence="3 4">
    <name type="scientific">Pieris macdunnoughi</name>
    <dbReference type="NCBI Taxonomy" id="345717"/>
    <lineage>
        <taxon>Eukaryota</taxon>
        <taxon>Metazoa</taxon>
        <taxon>Ecdysozoa</taxon>
        <taxon>Arthropoda</taxon>
        <taxon>Hexapoda</taxon>
        <taxon>Insecta</taxon>
        <taxon>Pterygota</taxon>
        <taxon>Neoptera</taxon>
        <taxon>Endopterygota</taxon>
        <taxon>Lepidoptera</taxon>
        <taxon>Glossata</taxon>
        <taxon>Ditrysia</taxon>
        <taxon>Papilionoidea</taxon>
        <taxon>Pieridae</taxon>
        <taxon>Pierinae</taxon>
        <taxon>Pieris</taxon>
    </lineage>
</organism>
<dbReference type="Proteomes" id="UP000663880">
    <property type="component" value="Unassembled WGS sequence"/>
</dbReference>
<protein>
    <submittedName>
        <fullName evidence="3">Uncharacterized protein</fullName>
    </submittedName>
</protein>
<dbReference type="AlphaFoldDB" id="A0A821R8T5"/>
<sequence>MSHEYLFKYFILIVVFIDIKFALADDDDDRCVISFSDLVEECDGFDNQFAKLNSMSLGYVHNNGSGVSLSGTISLSDEIDDGYQLELQIAKVSGSSCNDIMWIAASNICASLKEEDMPWYELVKNLNIEECPIVKADYVMDNLLIEDGSASDFCTPEMVGEYCIQLSITNSRNQEVVCYTSYISVEGGDK</sequence>
<evidence type="ECO:0000313" key="3">
    <source>
        <dbReference type="EMBL" id="CAF4835494.1"/>
    </source>
</evidence>
<dbReference type="EMBL" id="CAJOBZ010000011">
    <property type="protein sequence ID" value="CAF4835494.1"/>
    <property type="molecule type" value="Genomic_DNA"/>
</dbReference>
<keyword evidence="4" id="KW-1185">Reference proteome</keyword>